<protein>
    <recommendedName>
        <fullName evidence="2">Ubiquitin-like domain-containing protein</fullName>
    </recommendedName>
</protein>
<reference evidence="3" key="1">
    <citation type="submission" date="2021-01" db="EMBL/GenBank/DDBJ databases">
        <authorList>
            <person name="Corre E."/>
            <person name="Pelletier E."/>
            <person name="Niang G."/>
            <person name="Scheremetjew M."/>
            <person name="Finn R."/>
            <person name="Kale V."/>
            <person name="Holt S."/>
            <person name="Cochrane G."/>
            <person name="Meng A."/>
            <person name="Brown T."/>
            <person name="Cohen L."/>
        </authorList>
    </citation>
    <scope>NUCLEOTIDE SEQUENCE</scope>
    <source>
        <strain evidence="3">SPMC142</strain>
    </source>
</reference>
<sequence>MTQPSFSADKSQPKQQQQQKPQQQSQKGGAEGGIQVSIRTVSKGTKQVSVQGSDTVQSLKESLGEAAVEGTTLRLLCQGKALADDSKIEACQIKAGATIFAVRCQATQ</sequence>
<dbReference type="Pfam" id="PF00240">
    <property type="entry name" value="ubiquitin"/>
    <property type="match status" value="1"/>
</dbReference>
<feature type="compositionally biased region" description="Low complexity" evidence="1">
    <location>
        <begin position="13"/>
        <end position="27"/>
    </location>
</feature>
<gene>
    <name evidence="3" type="ORF">SACU0126_LOCUS10169</name>
</gene>
<dbReference type="SMART" id="SM00213">
    <property type="entry name" value="UBQ"/>
    <property type="match status" value="1"/>
</dbReference>
<feature type="domain" description="Ubiquitin-like" evidence="2">
    <location>
        <begin position="34"/>
        <end position="102"/>
    </location>
</feature>
<dbReference type="AlphaFoldDB" id="A0A7S3S461"/>
<organism evidence="3">
    <name type="scientific">Strombidinopsis acuminata</name>
    <dbReference type="NCBI Taxonomy" id="141414"/>
    <lineage>
        <taxon>Eukaryota</taxon>
        <taxon>Sar</taxon>
        <taxon>Alveolata</taxon>
        <taxon>Ciliophora</taxon>
        <taxon>Intramacronucleata</taxon>
        <taxon>Spirotrichea</taxon>
        <taxon>Choreotrichia</taxon>
        <taxon>Choreotrichida</taxon>
        <taxon>Strombidinopsidae</taxon>
        <taxon>Strombidinopsis</taxon>
    </lineage>
</organism>
<feature type="region of interest" description="Disordered" evidence="1">
    <location>
        <begin position="1"/>
        <end position="35"/>
    </location>
</feature>
<evidence type="ECO:0000259" key="2">
    <source>
        <dbReference type="PROSITE" id="PS50053"/>
    </source>
</evidence>
<dbReference type="SUPFAM" id="SSF54236">
    <property type="entry name" value="Ubiquitin-like"/>
    <property type="match status" value="1"/>
</dbReference>
<dbReference type="EMBL" id="HBIQ01030945">
    <property type="protein sequence ID" value="CAE0543647.1"/>
    <property type="molecule type" value="Transcribed_RNA"/>
</dbReference>
<name>A0A7S3S461_9SPIT</name>
<dbReference type="CDD" id="cd17039">
    <property type="entry name" value="Ubl_ubiquitin_like"/>
    <property type="match status" value="1"/>
</dbReference>
<dbReference type="InterPro" id="IPR000626">
    <property type="entry name" value="Ubiquitin-like_dom"/>
</dbReference>
<evidence type="ECO:0000313" key="3">
    <source>
        <dbReference type="EMBL" id="CAE0543647.1"/>
    </source>
</evidence>
<accession>A0A7S3S461</accession>
<dbReference type="PROSITE" id="PS50053">
    <property type="entry name" value="UBIQUITIN_2"/>
    <property type="match status" value="1"/>
</dbReference>
<dbReference type="InterPro" id="IPR029071">
    <property type="entry name" value="Ubiquitin-like_domsf"/>
</dbReference>
<proteinExistence type="predicted"/>
<evidence type="ECO:0000256" key="1">
    <source>
        <dbReference type="SAM" id="MobiDB-lite"/>
    </source>
</evidence>
<dbReference type="Gene3D" id="3.10.20.90">
    <property type="entry name" value="Phosphatidylinositol 3-kinase Catalytic Subunit, Chain A, domain 1"/>
    <property type="match status" value="1"/>
</dbReference>